<evidence type="ECO:0000259" key="13">
    <source>
        <dbReference type="PROSITE" id="PS50885"/>
    </source>
</evidence>
<keyword evidence="6 11" id="KW-0812">Transmembrane</keyword>
<dbReference type="FunFam" id="1.10.287.130:FF:000001">
    <property type="entry name" value="Two-component sensor histidine kinase"/>
    <property type="match status" value="1"/>
</dbReference>
<dbReference type="CDD" id="cd00082">
    <property type="entry name" value="HisKA"/>
    <property type="match status" value="1"/>
</dbReference>
<dbReference type="Proteomes" id="UP000198430">
    <property type="component" value="Unassembled WGS sequence"/>
</dbReference>
<dbReference type="InterPro" id="IPR036890">
    <property type="entry name" value="HATPase_C_sf"/>
</dbReference>
<evidence type="ECO:0000313" key="14">
    <source>
        <dbReference type="EMBL" id="GAX02468.1"/>
    </source>
</evidence>
<dbReference type="PANTHER" id="PTHR45436:SF5">
    <property type="entry name" value="SENSOR HISTIDINE KINASE TRCS"/>
    <property type="match status" value="1"/>
</dbReference>
<keyword evidence="15" id="KW-1185">Reference proteome</keyword>
<evidence type="ECO:0000256" key="8">
    <source>
        <dbReference type="ARBA" id="ARBA00022989"/>
    </source>
</evidence>
<feature type="transmembrane region" description="Helical" evidence="11">
    <location>
        <begin position="153"/>
        <end position="176"/>
    </location>
</feature>
<feature type="domain" description="Histidine kinase" evidence="12">
    <location>
        <begin position="244"/>
        <end position="456"/>
    </location>
</feature>
<dbReference type="Gene3D" id="6.10.340.10">
    <property type="match status" value="1"/>
</dbReference>
<dbReference type="PROSITE" id="PS50109">
    <property type="entry name" value="HIS_KIN"/>
    <property type="match status" value="1"/>
</dbReference>
<evidence type="ECO:0000256" key="11">
    <source>
        <dbReference type="SAM" id="Phobius"/>
    </source>
</evidence>
<evidence type="ECO:0000256" key="4">
    <source>
        <dbReference type="ARBA" id="ARBA00022553"/>
    </source>
</evidence>
<evidence type="ECO:0000256" key="3">
    <source>
        <dbReference type="ARBA" id="ARBA00012438"/>
    </source>
</evidence>
<dbReference type="RefSeq" id="WP_089087459.1">
    <property type="nucleotide sequence ID" value="NZ_BCMH01000001.1"/>
</dbReference>
<keyword evidence="9" id="KW-0902">Two-component regulatory system</keyword>
<dbReference type="PRINTS" id="PR00344">
    <property type="entry name" value="BCTRLSENSOR"/>
</dbReference>
<dbReference type="SUPFAM" id="SSF55874">
    <property type="entry name" value="ATPase domain of HSP90 chaperone/DNA topoisomerase II/histidine kinase"/>
    <property type="match status" value="1"/>
</dbReference>
<dbReference type="InterPro" id="IPR003661">
    <property type="entry name" value="HisK_dim/P_dom"/>
</dbReference>
<dbReference type="GO" id="GO:0005886">
    <property type="term" value="C:plasma membrane"/>
    <property type="evidence" value="ECO:0007669"/>
    <property type="project" value="TreeGrafter"/>
</dbReference>
<dbReference type="EMBL" id="BCMH01000001">
    <property type="protein sequence ID" value="GAX02468.1"/>
    <property type="molecule type" value="Genomic_DNA"/>
</dbReference>
<sequence>MKKEKQRNQSSAAIMLRSLMTMVVVLTLALGLMTILAVGHQLLREVGSNTINITNSLIKVNIDGDDDWKSWRKNSTLDTSASYVYVHNRRADAKTEYYFSPNARDLLKVKPVKVPLVPHVYYRPGFGFLYHRLVHARGITYTLWQNMYSQLAVLFRVIEVTAFLLILTVLVAPLYIRRLTKRLTDPVSSLSRTTKVIAAAKEPGSMKLPVPNRPMEVSELATNFNELLSKLDKRQEQQKLFVMNAAHELRTPIATIRSHAQLIERHGKEHPEIIGKSVRYITEESRQMQQLIEELLALSRADRLVLEVQPLDLSAVVANTVQKIIDTFPQTFKTEIVPNVHLTGNENAIEQILNSILTNASKYSPKDSTIEVSLVQTNDGGSQIAIKDQGRGISDEDKAHIFERFYRGADVRGSVSGTGLGLAIAAQLTELLGGELSVKDNYPTGTIFTLEIASRPA</sequence>
<dbReference type="SUPFAM" id="SSF47384">
    <property type="entry name" value="Homodimeric domain of signal transducing histidine kinase"/>
    <property type="match status" value="1"/>
</dbReference>
<dbReference type="Pfam" id="PF00512">
    <property type="entry name" value="HisKA"/>
    <property type="match status" value="1"/>
</dbReference>
<dbReference type="InterPro" id="IPR005467">
    <property type="entry name" value="His_kinase_dom"/>
</dbReference>
<reference evidence="14 15" key="1">
    <citation type="submission" date="2015-11" db="EMBL/GenBank/DDBJ databases">
        <title>Draft genome sequences of new species of the genus Lactobacillus isolated from orchardgrass silage.</title>
        <authorList>
            <person name="Tohno M."/>
            <person name="Tanizawa Y."/>
            <person name="Arita M."/>
        </authorList>
    </citation>
    <scope>NUCLEOTIDE SEQUENCE [LARGE SCALE GENOMIC DNA]</scope>
    <source>
        <strain evidence="14 15">IWT140</strain>
    </source>
</reference>
<dbReference type="EC" id="2.7.13.3" evidence="3"/>
<evidence type="ECO:0000256" key="6">
    <source>
        <dbReference type="ARBA" id="ARBA00022692"/>
    </source>
</evidence>
<organism evidence="14 15">
    <name type="scientific">Secundilactobacillus pentosiphilus</name>
    <dbReference type="NCBI Taxonomy" id="1714682"/>
    <lineage>
        <taxon>Bacteria</taxon>
        <taxon>Bacillati</taxon>
        <taxon>Bacillota</taxon>
        <taxon>Bacilli</taxon>
        <taxon>Lactobacillales</taxon>
        <taxon>Lactobacillaceae</taxon>
        <taxon>Secundilactobacillus</taxon>
    </lineage>
</organism>
<dbReference type="CDD" id="cd00075">
    <property type="entry name" value="HATPase"/>
    <property type="match status" value="1"/>
</dbReference>
<keyword evidence="7 14" id="KW-0418">Kinase</keyword>
<evidence type="ECO:0000259" key="12">
    <source>
        <dbReference type="PROSITE" id="PS50109"/>
    </source>
</evidence>
<keyword evidence="4" id="KW-0597">Phosphoprotein</keyword>
<proteinExistence type="predicted"/>
<evidence type="ECO:0000256" key="2">
    <source>
        <dbReference type="ARBA" id="ARBA00004370"/>
    </source>
</evidence>
<dbReference type="GO" id="GO:0000155">
    <property type="term" value="F:phosphorelay sensor kinase activity"/>
    <property type="evidence" value="ECO:0007669"/>
    <property type="project" value="InterPro"/>
</dbReference>
<comment type="caution">
    <text evidence="14">The sequence shown here is derived from an EMBL/GenBank/DDBJ whole genome shotgun (WGS) entry which is preliminary data.</text>
</comment>
<dbReference type="PROSITE" id="PS50885">
    <property type="entry name" value="HAMP"/>
    <property type="match status" value="1"/>
</dbReference>
<name>A0A1Z5ILE9_9LACO</name>
<evidence type="ECO:0000256" key="7">
    <source>
        <dbReference type="ARBA" id="ARBA00022777"/>
    </source>
</evidence>
<dbReference type="SMART" id="SM00388">
    <property type="entry name" value="HisKA"/>
    <property type="match status" value="1"/>
</dbReference>
<protein>
    <recommendedName>
        <fullName evidence="3">histidine kinase</fullName>
        <ecNumber evidence="3">2.7.13.3</ecNumber>
    </recommendedName>
</protein>
<dbReference type="Gene3D" id="1.10.287.130">
    <property type="match status" value="1"/>
</dbReference>
<dbReference type="SMART" id="SM00387">
    <property type="entry name" value="HATPase_c"/>
    <property type="match status" value="1"/>
</dbReference>
<evidence type="ECO:0000313" key="15">
    <source>
        <dbReference type="Proteomes" id="UP000198430"/>
    </source>
</evidence>
<accession>A0A1Z5ILE9</accession>
<comment type="catalytic activity">
    <reaction evidence="1">
        <text>ATP + protein L-histidine = ADP + protein N-phospho-L-histidine.</text>
        <dbReference type="EC" id="2.7.13.3"/>
    </reaction>
</comment>
<dbReference type="InterPro" id="IPR003660">
    <property type="entry name" value="HAMP_dom"/>
</dbReference>
<gene>
    <name evidence="14" type="ORF">IWT140_00065</name>
</gene>
<dbReference type="PANTHER" id="PTHR45436">
    <property type="entry name" value="SENSOR HISTIDINE KINASE YKOH"/>
    <property type="match status" value="1"/>
</dbReference>
<dbReference type="InterPro" id="IPR050428">
    <property type="entry name" value="TCS_sensor_his_kinase"/>
</dbReference>
<dbReference type="AlphaFoldDB" id="A0A1Z5ILE9"/>
<dbReference type="Pfam" id="PF02518">
    <property type="entry name" value="HATPase_c"/>
    <property type="match status" value="1"/>
</dbReference>
<evidence type="ECO:0000256" key="10">
    <source>
        <dbReference type="ARBA" id="ARBA00023136"/>
    </source>
</evidence>
<dbReference type="InterPro" id="IPR004358">
    <property type="entry name" value="Sig_transdc_His_kin-like_C"/>
</dbReference>
<dbReference type="InterPro" id="IPR003594">
    <property type="entry name" value="HATPase_dom"/>
</dbReference>
<dbReference type="InterPro" id="IPR036097">
    <property type="entry name" value="HisK_dim/P_sf"/>
</dbReference>
<evidence type="ECO:0000256" key="9">
    <source>
        <dbReference type="ARBA" id="ARBA00023012"/>
    </source>
</evidence>
<dbReference type="Gene3D" id="3.30.565.10">
    <property type="entry name" value="Histidine kinase-like ATPase, C-terminal domain"/>
    <property type="match status" value="1"/>
</dbReference>
<keyword evidence="10 11" id="KW-0472">Membrane</keyword>
<keyword evidence="5" id="KW-0808">Transferase</keyword>
<comment type="subcellular location">
    <subcellularLocation>
        <location evidence="2">Membrane</location>
    </subcellularLocation>
</comment>
<evidence type="ECO:0000256" key="1">
    <source>
        <dbReference type="ARBA" id="ARBA00000085"/>
    </source>
</evidence>
<feature type="domain" description="HAMP" evidence="13">
    <location>
        <begin position="181"/>
        <end position="236"/>
    </location>
</feature>
<keyword evidence="8 11" id="KW-1133">Transmembrane helix</keyword>
<feature type="transmembrane region" description="Helical" evidence="11">
    <location>
        <begin position="12"/>
        <end position="38"/>
    </location>
</feature>
<evidence type="ECO:0000256" key="5">
    <source>
        <dbReference type="ARBA" id="ARBA00022679"/>
    </source>
</evidence>